<dbReference type="AlphaFoldDB" id="C9ZN77"/>
<protein>
    <submittedName>
        <fullName evidence="6">rRNA methyltransferase, putative</fullName>
    </submittedName>
</protein>
<feature type="domain" description="Ribosomal RNA methyltransferase FtsJ" evidence="5">
    <location>
        <begin position="2"/>
        <end position="225"/>
    </location>
</feature>
<dbReference type="GO" id="GO:0008650">
    <property type="term" value="F:rRNA (uridine-2'-O-)-methyltransferase activity"/>
    <property type="evidence" value="ECO:0007669"/>
    <property type="project" value="TreeGrafter"/>
</dbReference>
<dbReference type="GO" id="GO:0016435">
    <property type="term" value="F:rRNA (guanine) methyltransferase activity"/>
    <property type="evidence" value="ECO:0007669"/>
    <property type="project" value="TreeGrafter"/>
</dbReference>
<dbReference type="Pfam" id="PF01728">
    <property type="entry name" value="FtsJ"/>
    <property type="match status" value="1"/>
</dbReference>
<dbReference type="RefSeq" id="XP_011773019.1">
    <property type="nucleotide sequence ID" value="XM_011774717.1"/>
</dbReference>
<dbReference type="SUPFAM" id="SSF53335">
    <property type="entry name" value="S-adenosyl-L-methionine-dependent methyltransferases"/>
    <property type="match status" value="1"/>
</dbReference>
<accession>C9ZN77</accession>
<evidence type="ECO:0000256" key="2">
    <source>
        <dbReference type="ARBA" id="ARBA00022679"/>
    </source>
</evidence>
<organism evidence="6 7">
    <name type="scientific">Trypanosoma brucei gambiense (strain MHOM/CI/86/DAL972)</name>
    <dbReference type="NCBI Taxonomy" id="679716"/>
    <lineage>
        <taxon>Eukaryota</taxon>
        <taxon>Discoba</taxon>
        <taxon>Euglenozoa</taxon>
        <taxon>Kinetoplastea</taxon>
        <taxon>Metakinetoplastina</taxon>
        <taxon>Trypanosomatida</taxon>
        <taxon>Trypanosomatidae</taxon>
        <taxon>Trypanosoma</taxon>
    </lineage>
</organism>
<dbReference type="GO" id="GO:0000466">
    <property type="term" value="P:maturation of 5.8S rRNA from tricistronic rRNA transcript (SSU-rRNA, 5.8S rRNA, LSU-rRNA)"/>
    <property type="evidence" value="ECO:0007669"/>
    <property type="project" value="TreeGrafter"/>
</dbReference>
<dbReference type="PANTHER" id="PTHR10920">
    <property type="entry name" value="RIBOSOMAL RNA METHYLTRANSFERASE"/>
    <property type="match status" value="1"/>
</dbReference>
<feature type="region of interest" description="Disordered" evidence="4">
    <location>
        <begin position="154"/>
        <end position="175"/>
    </location>
</feature>
<dbReference type="PANTHER" id="PTHR10920:SF19">
    <property type="entry name" value="METHYLTRANSFERASE, PUTATIVE-RELATED"/>
    <property type="match status" value="1"/>
</dbReference>
<dbReference type="GO" id="GO:0030687">
    <property type="term" value="C:preribosome, large subunit precursor"/>
    <property type="evidence" value="ECO:0007669"/>
    <property type="project" value="TreeGrafter"/>
</dbReference>
<dbReference type="GO" id="GO:0000463">
    <property type="term" value="P:maturation of LSU-rRNA from tricistronic rRNA transcript (SSU-rRNA, 5.8S rRNA, LSU-rRNA)"/>
    <property type="evidence" value="ECO:0007669"/>
    <property type="project" value="TreeGrafter"/>
</dbReference>
<dbReference type="GO" id="GO:0005730">
    <property type="term" value="C:nucleolus"/>
    <property type="evidence" value="ECO:0007669"/>
    <property type="project" value="TreeGrafter"/>
</dbReference>
<sequence>MYRCRSAYKLLELDDKFSLFGGCSRTVVDLAAAPGGFSEVALQRMTAAEDVTSRPPVKPLVIAFDTRPMKAARDLHVVQCNINDHKRVIASVEEFIQRRGVGDGADRQVDVVLHDGVSVAKSHSAFSVTYAQNQMAVGALRLACALFLLSSQPAGTRQPPRAEDGLASSSKAEPQGPTFVTKAMRSAHFNQVLSAMKAYFRHVSVHRPAECNAASSETYVVARGFMSHARNRRNPLFLNQRQRLLSLPPFSEDVLPGRQIVWRCWGCHMYCMGAAPCINCSRVD</sequence>
<evidence type="ECO:0000313" key="6">
    <source>
        <dbReference type="EMBL" id="CBH10731.1"/>
    </source>
</evidence>
<gene>
    <name evidence="6" type="ORF">TbgDal_IV4300</name>
</gene>
<keyword evidence="3" id="KW-0949">S-adenosyl-L-methionine</keyword>
<keyword evidence="1 6" id="KW-0489">Methyltransferase</keyword>
<dbReference type="VEuPathDB" id="TriTrypDB:Tbg972.4.4300"/>
<dbReference type="EMBL" id="FN554967">
    <property type="protein sequence ID" value="CBH10731.1"/>
    <property type="molecule type" value="Genomic_DNA"/>
</dbReference>
<evidence type="ECO:0000313" key="7">
    <source>
        <dbReference type="Proteomes" id="UP000002316"/>
    </source>
</evidence>
<dbReference type="InterPro" id="IPR050082">
    <property type="entry name" value="RNA_methyltr_RlmE"/>
</dbReference>
<name>C9ZN77_TRYB9</name>
<dbReference type="Proteomes" id="UP000002316">
    <property type="component" value="Chromosome 4"/>
</dbReference>
<dbReference type="InterPro" id="IPR029063">
    <property type="entry name" value="SAM-dependent_MTases_sf"/>
</dbReference>
<keyword evidence="2 6" id="KW-0808">Transferase</keyword>
<evidence type="ECO:0000256" key="4">
    <source>
        <dbReference type="SAM" id="MobiDB-lite"/>
    </source>
</evidence>
<dbReference type="OrthoDB" id="20105at2759"/>
<dbReference type="KEGG" id="tbg:TbgDal_IV4300"/>
<dbReference type="GeneID" id="23859874"/>
<evidence type="ECO:0000256" key="1">
    <source>
        <dbReference type="ARBA" id="ARBA00022603"/>
    </source>
</evidence>
<evidence type="ECO:0000256" key="3">
    <source>
        <dbReference type="ARBA" id="ARBA00022691"/>
    </source>
</evidence>
<evidence type="ECO:0000259" key="5">
    <source>
        <dbReference type="Pfam" id="PF01728"/>
    </source>
</evidence>
<reference evidence="7" key="1">
    <citation type="journal article" date="2010" name="PLoS Negl. Trop. Dis.">
        <title>The genome sequence of Trypanosoma brucei gambiense, causative agent of chronic human african trypanosomiasis.</title>
        <authorList>
            <person name="Jackson A.P."/>
            <person name="Sanders M."/>
            <person name="Berry A."/>
            <person name="McQuillan J."/>
            <person name="Aslett M.A."/>
            <person name="Quail M.A."/>
            <person name="Chukualim B."/>
            <person name="Capewell P."/>
            <person name="MacLeod A."/>
            <person name="Melville S.E."/>
            <person name="Gibson W."/>
            <person name="Barry J.D."/>
            <person name="Berriman M."/>
            <person name="Hertz-Fowler C."/>
        </authorList>
    </citation>
    <scope>NUCLEOTIDE SEQUENCE [LARGE SCALE GENOMIC DNA]</scope>
    <source>
        <strain evidence="7">MHOM/CI/86/DAL972</strain>
    </source>
</reference>
<proteinExistence type="predicted"/>
<dbReference type="InterPro" id="IPR002877">
    <property type="entry name" value="RNA_MeTrfase_FtsJ_dom"/>
</dbReference>
<dbReference type="Gene3D" id="3.40.50.150">
    <property type="entry name" value="Vaccinia Virus protein VP39"/>
    <property type="match status" value="1"/>
</dbReference>